<dbReference type="EMBL" id="PGOL01000387">
    <property type="protein sequence ID" value="PKI71199.1"/>
    <property type="molecule type" value="Genomic_DNA"/>
</dbReference>
<evidence type="ECO:0000313" key="2">
    <source>
        <dbReference type="Proteomes" id="UP000233551"/>
    </source>
</evidence>
<protein>
    <submittedName>
        <fullName evidence="1">Uncharacterized protein</fullName>
    </submittedName>
</protein>
<accession>A0A2I0KRV8</accession>
<name>A0A2I0KRV8_PUNGR</name>
<comment type="caution">
    <text evidence="1">The sequence shown here is derived from an EMBL/GenBank/DDBJ whole genome shotgun (WGS) entry which is preliminary data.</text>
</comment>
<dbReference type="Proteomes" id="UP000233551">
    <property type="component" value="Unassembled WGS sequence"/>
</dbReference>
<dbReference type="AlphaFoldDB" id="A0A2I0KRV8"/>
<organism evidence="1 2">
    <name type="scientific">Punica granatum</name>
    <name type="common">Pomegranate</name>
    <dbReference type="NCBI Taxonomy" id="22663"/>
    <lineage>
        <taxon>Eukaryota</taxon>
        <taxon>Viridiplantae</taxon>
        <taxon>Streptophyta</taxon>
        <taxon>Embryophyta</taxon>
        <taxon>Tracheophyta</taxon>
        <taxon>Spermatophyta</taxon>
        <taxon>Magnoliopsida</taxon>
        <taxon>eudicotyledons</taxon>
        <taxon>Gunneridae</taxon>
        <taxon>Pentapetalae</taxon>
        <taxon>rosids</taxon>
        <taxon>malvids</taxon>
        <taxon>Myrtales</taxon>
        <taxon>Lythraceae</taxon>
        <taxon>Punica</taxon>
    </lineage>
</organism>
<proteinExistence type="predicted"/>
<sequence length="142" mass="15791">MTNEAQKITRLDDLVAMIVPKYNWLVRGLDSFMAELAGSGMRRWVQLLGAEKTVHDGVLPQVWVGLDFASQSWTNLLARVGLDRPCKGPKKYLALMERMICTIDRVDNNCTGMAYGPQPYTPCGGPGLREPLPKARSLVDLD</sequence>
<keyword evidence="2" id="KW-1185">Reference proteome</keyword>
<evidence type="ECO:0000313" key="1">
    <source>
        <dbReference type="EMBL" id="PKI71199.1"/>
    </source>
</evidence>
<reference evidence="1 2" key="1">
    <citation type="submission" date="2017-11" db="EMBL/GenBank/DDBJ databases">
        <title>De-novo sequencing of pomegranate (Punica granatum L.) genome.</title>
        <authorList>
            <person name="Akparov Z."/>
            <person name="Amiraslanov A."/>
            <person name="Hajiyeva S."/>
            <person name="Abbasov M."/>
            <person name="Kaur K."/>
            <person name="Hamwieh A."/>
            <person name="Solovyev V."/>
            <person name="Salamov A."/>
            <person name="Braich B."/>
            <person name="Kosarev P."/>
            <person name="Mahmoud A."/>
            <person name="Hajiyev E."/>
            <person name="Babayeva S."/>
            <person name="Izzatullayeva V."/>
            <person name="Mammadov A."/>
            <person name="Mammadov A."/>
            <person name="Sharifova S."/>
            <person name="Ojaghi J."/>
            <person name="Eynullazada K."/>
            <person name="Bayramov B."/>
            <person name="Abdulazimova A."/>
            <person name="Shahmuradov I."/>
        </authorList>
    </citation>
    <scope>NUCLEOTIDE SEQUENCE [LARGE SCALE GENOMIC DNA]</scope>
    <source>
        <strain evidence="2">cv. AG2017</strain>
        <tissue evidence="1">Leaf</tissue>
    </source>
</reference>
<gene>
    <name evidence="1" type="ORF">CRG98_008374</name>
</gene>